<dbReference type="Proteomes" id="UP001148737">
    <property type="component" value="Unassembled WGS sequence"/>
</dbReference>
<proteinExistence type="predicted"/>
<comment type="caution">
    <text evidence="1">The sequence shown here is derived from an EMBL/GenBank/DDBJ whole genome shotgun (WGS) entry which is preliminary data.</text>
</comment>
<keyword evidence="2" id="KW-1185">Reference proteome</keyword>
<dbReference type="EMBL" id="JANAKD010001217">
    <property type="protein sequence ID" value="KAJ3481954.1"/>
    <property type="molecule type" value="Genomic_DNA"/>
</dbReference>
<gene>
    <name evidence="1" type="ORF">NLG97_g7696</name>
</gene>
<evidence type="ECO:0000313" key="1">
    <source>
        <dbReference type="EMBL" id="KAJ3481954.1"/>
    </source>
</evidence>
<sequence>MAKRPLLGLGSPAEDSDPSKRARRGDEHTGIAPRPNVNLHNGSAPESISENNETTVESILERNKYLHSSQPIRIDIDMFLGFDQSNTILIKLVQLYHSVAGGMERTQQAEYLAMLHADEWRYVGSKHADRGPSSHNAFRTLRNKDKHFHRDKLTFNTLAILVASCTEDSHLDSLRKLMVFKAYHIIGVRYTVCPAVYSHYSGTGLEPWTPPDIDRQALATEKEPKFVGEVAHELQDHHSPGNEPRREETPYDRGQANSMAAAITDLVEKEVKCVGQERKKEDEERHRRISEATKFLKVEALAALLENLLEQ</sequence>
<organism evidence="1 2">
    <name type="scientific">Lecanicillium saksenae</name>
    <dbReference type="NCBI Taxonomy" id="468837"/>
    <lineage>
        <taxon>Eukaryota</taxon>
        <taxon>Fungi</taxon>
        <taxon>Dikarya</taxon>
        <taxon>Ascomycota</taxon>
        <taxon>Pezizomycotina</taxon>
        <taxon>Sordariomycetes</taxon>
        <taxon>Hypocreomycetidae</taxon>
        <taxon>Hypocreales</taxon>
        <taxon>Cordycipitaceae</taxon>
        <taxon>Lecanicillium</taxon>
    </lineage>
</organism>
<name>A0ACC1QL46_9HYPO</name>
<evidence type="ECO:0000313" key="2">
    <source>
        <dbReference type="Proteomes" id="UP001148737"/>
    </source>
</evidence>
<reference evidence="1" key="1">
    <citation type="submission" date="2022-07" db="EMBL/GenBank/DDBJ databases">
        <title>Genome Sequence of Lecanicillium saksenae.</title>
        <authorList>
            <person name="Buettner E."/>
        </authorList>
    </citation>
    <scope>NUCLEOTIDE SEQUENCE</scope>
    <source>
        <strain evidence="1">VT-O1</strain>
    </source>
</reference>
<accession>A0ACC1QL46</accession>
<protein>
    <submittedName>
        <fullName evidence="1">Uncharacterized protein</fullName>
    </submittedName>
</protein>